<protein>
    <submittedName>
        <fullName evidence="5">Helix-turn-helix domain-containing protein</fullName>
    </submittedName>
</protein>
<dbReference type="InterPro" id="IPR010982">
    <property type="entry name" value="Lambda_DNA-bd_dom_sf"/>
</dbReference>
<dbReference type="PANTHER" id="PTHR40661">
    <property type="match status" value="1"/>
</dbReference>
<dbReference type="EMBL" id="SHMG01000005">
    <property type="protein sequence ID" value="TAA42499.1"/>
    <property type="molecule type" value="Genomic_DNA"/>
</dbReference>
<comment type="caution">
    <text evidence="5">The sequence shown here is derived from an EMBL/GenBank/DDBJ whole genome shotgun (WGS) entry which is preliminary data.</text>
</comment>
<dbReference type="SMART" id="SM00530">
    <property type="entry name" value="HTH_XRE"/>
    <property type="match status" value="2"/>
</dbReference>
<dbReference type="InterPro" id="IPR001387">
    <property type="entry name" value="Cro/C1-type_HTH"/>
</dbReference>
<keyword evidence="2" id="KW-0238">DNA-binding</keyword>
<evidence type="ECO:0000256" key="2">
    <source>
        <dbReference type="ARBA" id="ARBA00023125"/>
    </source>
</evidence>
<dbReference type="GO" id="GO:0003677">
    <property type="term" value="F:DNA binding"/>
    <property type="evidence" value="ECO:0007669"/>
    <property type="project" value="UniProtKB-KW"/>
</dbReference>
<evidence type="ECO:0000313" key="5">
    <source>
        <dbReference type="EMBL" id="TAA42499.1"/>
    </source>
</evidence>
<evidence type="ECO:0000256" key="3">
    <source>
        <dbReference type="ARBA" id="ARBA00023163"/>
    </source>
</evidence>
<dbReference type="Pfam" id="PF13443">
    <property type="entry name" value="HTH_26"/>
    <property type="match status" value="1"/>
</dbReference>
<dbReference type="Proteomes" id="UP000294164">
    <property type="component" value="Unassembled WGS sequence"/>
</dbReference>
<organism evidence="5 6">
    <name type="scientific">Pseudoxanthomonas winnipegensis</name>
    <dbReference type="NCBI Taxonomy" id="2480810"/>
    <lineage>
        <taxon>Bacteria</taxon>
        <taxon>Pseudomonadati</taxon>
        <taxon>Pseudomonadota</taxon>
        <taxon>Gammaproteobacteria</taxon>
        <taxon>Lysobacterales</taxon>
        <taxon>Lysobacteraceae</taxon>
        <taxon>Pseudoxanthomonas</taxon>
    </lineage>
</organism>
<evidence type="ECO:0000256" key="1">
    <source>
        <dbReference type="ARBA" id="ARBA00023015"/>
    </source>
</evidence>
<dbReference type="AlphaFoldDB" id="A0A4Q8M5B8"/>
<evidence type="ECO:0000313" key="6">
    <source>
        <dbReference type="Proteomes" id="UP000294164"/>
    </source>
</evidence>
<sequence>MNSVAENLRELMRLRGISENELSRQTGVPQPTIHRVLAGSSADPRDGTLRPLAFFFKVSVEALRTWPAEQFSKVLSHAEAGDHAAQAPRANGHVDESQGRDFQRRLAEAMMRAGLDTTTLAKDAEVQEDVVQSLLNGAYGIHSVPAVALLRVAKALNTTGAELLLGRREDSGGSQALPQSQPVQLDDWKIAFQLVADFLEVEDLTLPPPKHAEVVYLVHDLLLEGLPRAKVLQFVRAAAA</sequence>
<dbReference type="SUPFAM" id="SSF47413">
    <property type="entry name" value="lambda repressor-like DNA-binding domains"/>
    <property type="match status" value="1"/>
</dbReference>
<dbReference type="OrthoDB" id="6040735at2"/>
<name>A0A4Q8M5B8_9GAMM</name>
<evidence type="ECO:0000259" key="4">
    <source>
        <dbReference type="PROSITE" id="PS50943"/>
    </source>
</evidence>
<keyword evidence="1" id="KW-0805">Transcription regulation</keyword>
<gene>
    <name evidence="5" type="ORF">EA655_10760</name>
</gene>
<dbReference type="PANTHER" id="PTHR40661:SF1">
    <property type="entry name" value="HTH CRO_C1-TYPE DOMAIN-CONTAINING PROTEIN"/>
    <property type="match status" value="1"/>
</dbReference>
<dbReference type="PROSITE" id="PS50943">
    <property type="entry name" value="HTH_CROC1"/>
    <property type="match status" value="1"/>
</dbReference>
<reference evidence="5 6" key="1">
    <citation type="submission" date="2019-02" db="EMBL/GenBank/DDBJ databases">
        <title>WGS of Pseudoxanthomonas species novum from clinical isolates.</title>
        <authorList>
            <person name="Bernier A.-M."/>
            <person name="Bernard K."/>
            <person name="Vachon A."/>
        </authorList>
    </citation>
    <scope>NUCLEOTIDE SEQUENCE [LARGE SCALE GENOMIC DNA]</scope>
    <source>
        <strain evidence="5 6">NML130969</strain>
    </source>
</reference>
<dbReference type="Gene3D" id="1.10.260.40">
    <property type="entry name" value="lambda repressor-like DNA-binding domains"/>
    <property type="match status" value="1"/>
</dbReference>
<keyword evidence="3" id="KW-0804">Transcription</keyword>
<proteinExistence type="predicted"/>
<accession>A0A4Q8M5B8</accession>
<dbReference type="CDD" id="cd00093">
    <property type="entry name" value="HTH_XRE"/>
    <property type="match status" value="1"/>
</dbReference>
<feature type="domain" description="HTH cro/C1-type" evidence="4">
    <location>
        <begin position="8"/>
        <end position="63"/>
    </location>
</feature>